<dbReference type="SUPFAM" id="SSF51621">
    <property type="entry name" value="Phosphoenolpyruvate/pyruvate domain"/>
    <property type="match status" value="1"/>
</dbReference>
<dbReference type="GO" id="GO:0006107">
    <property type="term" value="P:oxaloacetate metabolic process"/>
    <property type="evidence" value="ECO:0007669"/>
    <property type="project" value="TreeGrafter"/>
</dbReference>
<comment type="cofactor">
    <cofactor evidence="1">
        <name>Mg(2+)</name>
        <dbReference type="ChEBI" id="CHEBI:18420"/>
    </cofactor>
</comment>
<sequence>MTPSMDKPVISAVPADKARSWLLIPGTKSEIFTAAAESDADTIILDLEDAVAPAAKSSARAAVVAWLRGGGSAWVRINDFTTPFWAEDLAALRGIPGLEGVMLAKTESGGQIEATANRMHLDNRIVALIESAVGLEAAPEIARTEGTFRLAFGSGDFRRDTGMSDDPLAMVYPRARLVVSSRAAHLPGPIDGPTLSDDESILSLESKTTTAIGMTGKLCMHAGQAATVNRELAPSPAELDWARDVIAQFGEDGSNVRDGSDLPRLSRAKKIMAAAVVFAIGTEPANCL</sequence>
<dbReference type="Pfam" id="PF03328">
    <property type="entry name" value="HpcH_HpaI"/>
    <property type="match status" value="1"/>
</dbReference>
<feature type="binding site" evidence="4">
    <location>
        <position position="130"/>
    </location>
    <ligand>
        <name>substrate</name>
    </ligand>
</feature>
<keyword evidence="7" id="KW-0456">Lyase</keyword>
<evidence type="ECO:0000256" key="3">
    <source>
        <dbReference type="ARBA" id="ARBA00022842"/>
    </source>
</evidence>
<evidence type="ECO:0000313" key="7">
    <source>
        <dbReference type="EMBL" id="SED96939.1"/>
    </source>
</evidence>
<organism evidence="7 8">
    <name type="scientific">Rhodococcus koreensis</name>
    <dbReference type="NCBI Taxonomy" id="99653"/>
    <lineage>
        <taxon>Bacteria</taxon>
        <taxon>Bacillati</taxon>
        <taxon>Actinomycetota</taxon>
        <taxon>Actinomycetes</taxon>
        <taxon>Mycobacteriales</taxon>
        <taxon>Nocardiaceae</taxon>
        <taxon>Rhodococcus</taxon>
    </lineage>
</organism>
<keyword evidence="3 5" id="KW-0460">Magnesium</keyword>
<evidence type="ECO:0000256" key="1">
    <source>
        <dbReference type="ARBA" id="ARBA00001946"/>
    </source>
</evidence>
<feature type="binding site" evidence="4">
    <location>
        <position position="76"/>
    </location>
    <ligand>
        <name>substrate</name>
    </ligand>
</feature>
<dbReference type="PIRSF" id="PIRSF015582">
    <property type="entry name" value="Cit_lyase_B"/>
    <property type="match status" value="1"/>
</dbReference>
<dbReference type="InterPro" id="IPR040442">
    <property type="entry name" value="Pyrv_kinase-like_dom_sf"/>
</dbReference>
<name>A0A1H5F0P6_9NOCA</name>
<gene>
    <name evidence="7" type="ORF">SAMN04490239_9447</name>
</gene>
<keyword evidence="2 5" id="KW-0479">Metal-binding</keyword>
<dbReference type="Gene3D" id="3.20.20.60">
    <property type="entry name" value="Phosphoenolpyruvate-binding domains"/>
    <property type="match status" value="1"/>
</dbReference>
<reference evidence="8" key="1">
    <citation type="submission" date="2016-10" db="EMBL/GenBank/DDBJ databases">
        <authorList>
            <person name="Varghese N."/>
            <person name="Submissions S."/>
        </authorList>
    </citation>
    <scope>NUCLEOTIDE SEQUENCE [LARGE SCALE GENOMIC DNA]</scope>
    <source>
        <strain evidence="8">DSM 44498</strain>
    </source>
</reference>
<dbReference type="InterPro" id="IPR011206">
    <property type="entry name" value="Citrate_lyase_beta/mcl1/mcl2"/>
</dbReference>
<feature type="binding site" evidence="5">
    <location>
        <position position="156"/>
    </location>
    <ligand>
        <name>Mg(2+)</name>
        <dbReference type="ChEBI" id="CHEBI:18420"/>
    </ligand>
</feature>
<evidence type="ECO:0000259" key="6">
    <source>
        <dbReference type="Pfam" id="PF03328"/>
    </source>
</evidence>
<feature type="binding site" evidence="5">
    <location>
        <position position="130"/>
    </location>
    <ligand>
        <name>Mg(2+)</name>
        <dbReference type="ChEBI" id="CHEBI:18420"/>
    </ligand>
</feature>
<dbReference type="GO" id="GO:0000287">
    <property type="term" value="F:magnesium ion binding"/>
    <property type="evidence" value="ECO:0007669"/>
    <property type="project" value="TreeGrafter"/>
</dbReference>
<dbReference type="EMBL" id="FNSV01000008">
    <property type="protein sequence ID" value="SED96939.1"/>
    <property type="molecule type" value="Genomic_DNA"/>
</dbReference>
<evidence type="ECO:0000313" key="8">
    <source>
        <dbReference type="Proteomes" id="UP000183561"/>
    </source>
</evidence>
<dbReference type="InterPro" id="IPR015813">
    <property type="entry name" value="Pyrv/PenolPyrv_kinase-like_dom"/>
</dbReference>
<protein>
    <submittedName>
        <fullName evidence="7">Citrate lyase subunit beta / citryl-CoA lyase</fullName>
    </submittedName>
</protein>
<dbReference type="InterPro" id="IPR005000">
    <property type="entry name" value="Aldolase/citrate-lyase_domain"/>
</dbReference>
<dbReference type="PANTHER" id="PTHR32308">
    <property type="entry name" value="LYASE BETA SUBUNIT, PUTATIVE (AFU_ORTHOLOGUE AFUA_4G13030)-RELATED"/>
    <property type="match status" value="1"/>
</dbReference>
<accession>A0A1H5F0P6</accession>
<feature type="domain" description="HpcH/HpaI aldolase/citrate lyase" evidence="6">
    <location>
        <begin position="19"/>
        <end position="222"/>
    </location>
</feature>
<evidence type="ECO:0000256" key="5">
    <source>
        <dbReference type="PIRSR" id="PIRSR015582-2"/>
    </source>
</evidence>
<dbReference type="RefSeq" id="WP_072949689.1">
    <property type="nucleotide sequence ID" value="NZ_FNSV01000008.1"/>
</dbReference>
<dbReference type="GO" id="GO:0016829">
    <property type="term" value="F:lyase activity"/>
    <property type="evidence" value="ECO:0007669"/>
    <property type="project" value="UniProtKB-KW"/>
</dbReference>
<evidence type="ECO:0000256" key="4">
    <source>
        <dbReference type="PIRSR" id="PIRSR015582-1"/>
    </source>
</evidence>
<dbReference type="PANTHER" id="PTHR32308:SF10">
    <property type="entry name" value="CITRATE LYASE SUBUNIT BETA"/>
    <property type="match status" value="1"/>
</dbReference>
<dbReference type="AlphaFoldDB" id="A0A1H5F0P6"/>
<keyword evidence="8" id="KW-1185">Reference proteome</keyword>
<proteinExistence type="predicted"/>
<evidence type="ECO:0000256" key="2">
    <source>
        <dbReference type="ARBA" id="ARBA00022723"/>
    </source>
</evidence>
<dbReference type="Proteomes" id="UP000183561">
    <property type="component" value="Unassembled WGS sequence"/>
</dbReference>